<dbReference type="HOGENOM" id="CLU_2993616_0_0_5"/>
<gene>
    <name evidence="1" type="ORF">BN77_2416</name>
</gene>
<dbReference type="AlphaFoldDB" id="K0PMU3"/>
<reference evidence="1 2" key="1">
    <citation type="journal article" date="2013" name="Genome Announc.">
        <title>Draft Genome Sequence of Rhizobium mesoamericanum STM3625, a Nitrogen-Fixing Symbiont of Mimosa pudica Isolated in French Guiana (South America).</title>
        <authorList>
            <person name="Moulin L."/>
            <person name="Mornico D."/>
            <person name="Melkonian R."/>
            <person name="Klonowska A."/>
        </authorList>
    </citation>
    <scope>NUCLEOTIDE SEQUENCE [LARGE SCALE GENOMIC DNA]</scope>
    <source>
        <strain evidence="1 2">STM3625</strain>
    </source>
</reference>
<keyword evidence="2" id="KW-1185">Reference proteome</keyword>
<sequence length="57" mass="6068">MLSSAGSIKSEPGGGKLALWAKNRLPLQFYPNSTIAEDREIITSGFPLPASCTRSDS</sequence>
<organism evidence="1 2">
    <name type="scientific">Rhizobium mesoamericanum STM3625</name>
    <dbReference type="NCBI Taxonomy" id="1211777"/>
    <lineage>
        <taxon>Bacteria</taxon>
        <taxon>Pseudomonadati</taxon>
        <taxon>Pseudomonadota</taxon>
        <taxon>Alphaproteobacteria</taxon>
        <taxon>Hyphomicrobiales</taxon>
        <taxon>Rhizobiaceae</taxon>
        <taxon>Rhizobium/Agrobacterium group</taxon>
        <taxon>Rhizobium</taxon>
    </lineage>
</organism>
<evidence type="ECO:0000313" key="2">
    <source>
        <dbReference type="Proteomes" id="UP000009319"/>
    </source>
</evidence>
<accession>K0PMU3</accession>
<name>K0PMU3_9HYPH</name>
<dbReference type="STRING" id="1211777.BN77_2416"/>
<dbReference type="EMBL" id="CANI01000011">
    <property type="protein sequence ID" value="CCM75253.1"/>
    <property type="molecule type" value="Genomic_DNA"/>
</dbReference>
<dbReference type="Proteomes" id="UP000009319">
    <property type="component" value="Unassembled WGS sequence"/>
</dbReference>
<proteinExistence type="predicted"/>
<evidence type="ECO:0000313" key="1">
    <source>
        <dbReference type="EMBL" id="CCM75253.1"/>
    </source>
</evidence>
<protein>
    <submittedName>
        <fullName evidence="1">Uncharacterized protein</fullName>
    </submittedName>
</protein>
<comment type="caution">
    <text evidence="1">The sequence shown here is derived from an EMBL/GenBank/DDBJ whole genome shotgun (WGS) entry which is preliminary data.</text>
</comment>